<organism evidence="1 2">
    <name type="scientific">Neokomagataea tanensis</name>
    <dbReference type="NCBI Taxonomy" id="661191"/>
    <lineage>
        <taxon>Bacteria</taxon>
        <taxon>Pseudomonadati</taxon>
        <taxon>Pseudomonadota</taxon>
        <taxon>Alphaproteobacteria</taxon>
        <taxon>Acetobacterales</taxon>
        <taxon>Acetobacteraceae</taxon>
        <taxon>Neokomagataea</taxon>
    </lineage>
</organism>
<evidence type="ECO:0000313" key="2">
    <source>
        <dbReference type="Proteomes" id="UP000317214"/>
    </source>
</evidence>
<name>A0A4Y6V344_9PROT</name>
<evidence type="ECO:0000313" key="1">
    <source>
        <dbReference type="EMBL" id="QDH24459.1"/>
    </source>
</evidence>
<dbReference type="AlphaFoldDB" id="A0A4Y6V344"/>
<dbReference type="RefSeq" id="WP_141492304.1">
    <property type="nucleotide sequence ID" value="NZ_CP032485.1"/>
</dbReference>
<sequence>MSSFNILKSGTVVFVGWQTMVVLEVQGAQAVLCPLVYDDEAVHRADVDLEWSELIEAGLTRVGVRCRAIPCCRDTRKLKILGQIGSGALARIKPAAVIEQKKRMMERCAEQKYQPAAPYGGHRQQARRAKASAEAWQVHAMARRVN</sequence>
<protein>
    <submittedName>
        <fullName evidence="1">Uncharacterized protein</fullName>
    </submittedName>
</protein>
<dbReference type="Proteomes" id="UP000317214">
    <property type="component" value="Chromosome"/>
</dbReference>
<gene>
    <name evidence="1" type="ORF">D5366_03505</name>
</gene>
<keyword evidence="2" id="KW-1185">Reference proteome</keyword>
<reference evidence="1 2" key="1">
    <citation type="submission" date="2018-09" db="EMBL/GenBank/DDBJ databases">
        <title>The complete genome sequence of Neokomagataea tanensis NBRC 106556(T).</title>
        <authorList>
            <person name="Chua K.-O."/>
            <person name="See-Too W.-S."/>
            <person name="Hong K.-W."/>
            <person name="Yin W.-F."/>
            <person name="Chan K.-G."/>
        </authorList>
    </citation>
    <scope>NUCLEOTIDE SEQUENCE [LARGE SCALE GENOMIC DNA]</scope>
    <source>
        <strain evidence="2">AH13 \ NBRC 106556</strain>
    </source>
</reference>
<dbReference type="OrthoDB" id="7277980at2"/>
<dbReference type="KEGG" id="ntn:D5366_03505"/>
<proteinExistence type="predicted"/>
<accession>A0A4Y6V344</accession>
<dbReference type="EMBL" id="CP032485">
    <property type="protein sequence ID" value="QDH24459.1"/>
    <property type="molecule type" value="Genomic_DNA"/>
</dbReference>